<sequence>MNFFSYMQFFSCDSLSYVWSIEKNYVIILSEKNADFHLQSIEDYAVAQELHYDINICWRRPLLLLGWVTGSFYCFIPI</sequence>
<gene>
    <name evidence="1" type="ORF">T4C_12771</name>
</gene>
<proteinExistence type="predicted"/>
<accession>A0A0V1J289</accession>
<name>A0A0V1J289_TRIPS</name>
<dbReference type="EMBL" id="JYDV01000146">
    <property type="protein sequence ID" value="KRZ28952.1"/>
    <property type="molecule type" value="Genomic_DNA"/>
</dbReference>
<organism evidence="1 2">
    <name type="scientific">Trichinella pseudospiralis</name>
    <name type="common">Parasitic roundworm</name>
    <dbReference type="NCBI Taxonomy" id="6337"/>
    <lineage>
        <taxon>Eukaryota</taxon>
        <taxon>Metazoa</taxon>
        <taxon>Ecdysozoa</taxon>
        <taxon>Nematoda</taxon>
        <taxon>Enoplea</taxon>
        <taxon>Dorylaimia</taxon>
        <taxon>Trichinellida</taxon>
        <taxon>Trichinellidae</taxon>
        <taxon>Trichinella</taxon>
    </lineage>
</organism>
<protein>
    <submittedName>
        <fullName evidence="1">Uncharacterized protein</fullName>
    </submittedName>
</protein>
<evidence type="ECO:0000313" key="2">
    <source>
        <dbReference type="Proteomes" id="UP000054826"/>
    </source>
</evidence>
<dbReference type="Proteomes" id="UP000054826">
    <property type="component" value="Unassembled WGS sequence"/>
</dbReference>
<dbReference type="AlphaFoldDB" id="A0A0V1J289"/>
<reference evidence="1 2" key="1">
    <citation type="submission" date="2015-01" db="EMBL/GenBank/DDBJ databases">
        <title>Evolution of Trichinella species and genotypes.</title>
        <authorList>
            <person name="Korhonen P.K."/>
            <person name="Edoardo P."/>
            <person name="Giuseppe L.R."/>
            <person name="Gasser R.B."/>
        </authorList>
    </citation>
    <scope>NUCLEOTIDE SEQUENCE [LARGE SCALE GENOMIC DNA]</scope>
    <source>
        <strain evidence="1">ISS176</strain>
    </source>
</reference>
<feature type="non-terminal residue" evidence="1">
    <location>
        <position position="78"/>
    </location>
</feature>
<comment type="caution">
    <text evidence="1">The sequence shown here is derived from an EMBL/GenBank/DDBJ whole genome shotgun (WGS) entry which is preliminary data.</text>
</comment>
<evidence type="ECO:0000313" key="1">
    <source>
        <dbReference type="EMBL" id="KRZ28952.1"/>
    </source>
</evidence>